<dbReference type="PANTHER" id="PTHR43436:SF1">
    <property type="entry name" value="TRANSCRIPTIONAL REGULATORY PROTEIN"/>
    <property type="match status" value="1"/>
</dbReference>
<keyword evidence="1" id="KW-0805">Transcription regulation</keyword>
<dbReference type="OrthoDB" id="2039152at2"/>
<dbReference type="STRING" id="419479.SAMN04488563_5684"/>
<dbReference type="GO" id="GO:0003700">
    <property type="term" value="F:DNA-binding transcription factor activity"/>
    <property type="evidence" value="ECO:0007669"/>
    <property type="project" value="InterPro"/>
</dbReference>
<accession>A0A1H2LAI7</accession>
<dbReference type="GO" id="GO:0043565">
    <property type="term" value="F:sequence-specific DNA binding"/>
    <property type="evidence" value="ECO:0007669"/>
    <property type="project" value="InterPro"/>
</dbReference>
<feature type="domain" description="HTH araC/xylS-type" evidence="4">
    <location>
        <begin position="191"/>
        <end position="289"/>
    </location>
</feature>
<dbReference type="InterPro" id="IPR018062">
    <property type="entry name" value="HTH_AraC-typ_CS"/>
</dbReference>
<dbReference type="Pfam" id="PF06719">
    <property type="entry name" value="AraC_N"/>
    <property type="match status" value="1"/>
</dbReference>
<dbReference type="AlphaFoldDB" id="A0A1H2LAI7"/>
<organism evidence="5 6">
    <name type="scientific">Jiangella alkaliphila</name>
    <dbReference type="NCBI Taxonomy" id="419479"/>
    <lineage>
        <taxon>Bacteria</taxon>
        <taxon>Bacillati</taxon>
        <taxon>Actinomycetota</taxon>
        <taxon>Actinomycetes</taxon>
        <taxon>Jiangellales</taxon>
        <taxon>Jiangellaceae</taxon>
        <taxon>Jiangella</taxon>
    </lineage>
</organism>
<dbReference type="InterPro" id="IPR009057">
    <property type="entry name" value="Homeodomain-like_sf"/>
</dbReference>
<dbReference type="InterPro" id="IPR018060">
    <property type="entry name" value="HTH_AraC"/>
</dbReference>
<keyword evidence="6" id="KW-1185">Reference proteome</keyword>
<gene>
    <name evidence="5" type="ORF">SAMN04488563_5684</name>
</gene>
<dbReference type="PROSITE" id="PS01124">
    <property type="entry name" value="HTH_ARAC_FAMILY_2"/>
    <property type="match status" value="1"/>
</dbReference>
<dbReference type="Gene3D" id="1.10.10.60">
    <property type="entry name" value="Homeodomain-like"/>
    <property type="match status" value="2"/>
</dbReference>
<proteinExistence type="predicted"/>
<dbReference type="SUPFAM" id="SSF46689">
    <property type="entry name" value="Homeodomain-like"/>
    <property type="match status" value="2"/>
</dbReference>
<dbReference type="PROSITE" id="PS00041">
    <property type="entry name" value="HTH_ARAC_FAMILY_1"/>
    <property type="match status" value="1"/>
</dbReference>
<evidence type="ECO:0000259" key="4">
    <source>
        <dbReference type="PROSITE" id="PS01124"/>
    </source>
</evidence>
<dbReference type="InterPro" id="IPR009594">
    <property type="entry name" value="Tscrpt_reg_HTH_AraC_N"/>
</dbReference>
<name>A0A1H2LAI7_9ACTN</name>
<protein>
    <submittedName>
        <fullName evidence="5">AraC-type DNA-binding protein</fullName>
    </submittedName>
</protein>
<dbReference type="Pfam" id="PF12833">
    <property type="entry name" value="HTH_18"/>
    <property type="match status" value="1"/>
</dbReference>
<keyword evidence="2 5" id="KW-0238">DNA-binding</keyword>
<evidence type="ECO:0000256" key="2">
    <source>
        <dbReference type="ARBA" id="ARBA00023125"/>
    </source>
</evidence>
<dbReference type="Proteomes" id="UP000182977">
    <property type="component" value="Chromosome I"/>
</dbReference>
<reference evidence="6" key="1">
    <citation type="submission" date="2016-10" db="EMBL/GenBank/DDBJ databases">
        <authorList>
            <person name="Varghese N."/>
            <person name="Submissions S."/>
        </authorList>
    </citation>
    <scope>NUCLEOTIDE SEQUENCE [LARGE SCALE GENOMIC DNA]</scope>
    <source>
        <strain evidence="6">DSM 45079</strain>
    </source>
</reference>
<dbReference type="EMBL" id="LT629791">
    <property type="protein sequence ID" value="SDU78003.1"/>
    <property type="molecule type" value="Genomic_DNA"/>
</dbReference>
<dbReference type="SMART" id="SM00342">
    <property type="entry name" value="HTH_ARAC"/>
    <property type="match status" value="1"/>
</dbReference>
<evidence type="ECO:0000256" key="3">
    <source>
        <dbReference type="ARBA" id="ARBA00023163"/>
    </source>
</evidence>
<keyword evidence="3" id="KW-0804">Transcription</keyword>
<dbReference type="RefSeq" id="WP_046771542.1">
    <property type="nucleotide sequence ID" value="NZ_LBMC01000044.1"/>
</dbReference>
<evidence type="ECO:0000313" key="5">
    <source>
        <dbReference type="EMBL" id="SDU78003.1"/>
    </source>
</evidence>
<evidence type="ECO:0000313" key="6">
    <source>
        <dbReference type="Proteomes" id="UP000182977"/>
    </source>
</evidence>
<evidence type="ECO:0000256" key="1">
    <source>
        <dbReference type="ARBA" id="ARBA00023015"/>
    </source>
</evidence>
<dbReference type="PANTHER" id="PTHR43436">
    <property type="entry name" value="ARAC-FAMILY TRANSCRIPTIONAL REGULATOR"/>
    <property type="match status" value="1"/>
</dbReference>
<sequence length="308" mass="33337">MELDELRELIGRHARAADVRIGDSAVISAATRSGPPEFSMTGTMVVLLAQGAKRLAVGDQVHVYGAGQSLVTSVELPASGHFIDASRETPALGFALTLKPALIADLLLHPAAAGLPRAQVGAAPPGIMVDDAPGDLVDAITRMVRLLDRPRDLPVLAPLVERELTWLVLRGPRGAAVSQLGLADSRLSRIAHAVRWLRERYAEPVRVDELARMTRMSPSAFHRSFQAVTALSPIQFQKQLRLQEARVRLLADHRDVAGIAHAVGYESPSQFSRDYKRRFGAAPLHDALRLNAGRGDDAARSPAGRRPR</sequence>